<dbReference type="InterPro" id="IPR017850">
    <property type="entry name" value="Alkaline_phosphatase_core_sf"/>
</dbReference>
<gene>
    <name evidence="9" type="ORF">OEZ85_009698</name>
</gene>
<feature type="region of interest" description="Disordered" evidence="7">
    <location>
        <begin position="1"/>
        <end position="56"/>
    </location>
</feature>
<feature type="compositionally biased region" description="Low complexity" evidence="7">
    <location>
        <begin position="36"/>
        <end position="46"/>
    </location>
</feature>
<evidence type="ECO:0000256" key="3">
    <source>
        <dbReference type="ARBA" id="ARBA00022723"/>
    </source>
</evidence>
<sequence length="814" mass="88225">MLMCESHAAAGDLAAESSSNTSSSSSSTHEQHGALSPSAESSGSSSNQEEPFLPNYAYGCKGPTLQSWPQGPPRVPPLSPGQNPNFIMILVDDMGYDDIGLHHPRAPDGVRSAGAQTPNIDKLIKSGMSFTNFYSAPLCAMGRAEFLTGRSWTRTGTLFNGFGYDAFSLSEATMGDVMQQAGYMTAHYGKWHNGDALGYEPWWRGFSEAWLPSKYIPLDNLMRHNRGTYVQTKGLMEQVLANKMMAWMKEREEDGKPFMIYYAPYAIHRNVNRTKGFKNDVDNIYFQPEPYLSKILAQDPTPDPHNARVWSYLAYLDEVLGGIFDFVAASPKLAGNTYIMLTGDNGPGLPLVSDPLERLRRLPSGMQGDKTAAALGTFPTAAGSEGSLRNHLAVWGPGVPSGATDDTLLTLADVLPTMAELANATNTKHRKWSGRSFANLLAEGGRKRRSQAARFHFVLGVSADKGQCPPLMELMQRQLPDLGPDREVLRPQPLLSYDVYKRCIVGRYRDFKWYGVSNKVYRMNGTHIEKPCNEVRDPHKSSIAARFDAEAAAWWQSVVAEPDSFTKPVYQLGLQGEEASNVEAEGAVQITRGSVTVSSRANYTRVGDNVCMKATLHTPGHYTVTAMYIASALASGSGRYRAEFRLLVGKASEVAAGSAASITSVLGPSAQRPGSPASSGSIIGLVDLSSTRAATAAALALGVPAGMPLDTIALSSTDVQPAEYEHFKPTPDMLELERRMRAATRQASTYIEAEGQWGGQVSPQASSSSSGGAGMQQAWWKLQQKYGWPDGQVVFKSLYAPCPVDPGQCSESCG</sequence>
<evidence type="ECO:0000256" key="1">
    <source>
        <dbReference type="ARBA" id="ARBA00001913"/>
    </source>
</evidence>
<evidence type="ECO:0000259" key="8">
    <source>
        <dbReference type="Pfam" id="PF00884"/>
    </source>
</evidence>
<dbReference type="InterPro" id="IPR000917">
    <property type="entry name" value="Sulfatase_N"/>
</dbReference>
<feature type="domain" description="Sulfatase N-terminal" evidence="8">
    <location>
        <begin position="84"/>
        <end position="423"/>
    </location>
</feature>
<keyword evidence="6" id="KW-0106">Calcium</keyword>
<dbReference type="Pfam" id="PF00884">
    <property type="entry name" value="Sulfatase"/>
    <property type="match status" value="1"/>
</dbReference>
<keyword evidence="10" id="KW-1185">Reference proteome</keyword>
<evidence type="ECO:0000256" key="5">
    <source>
        <dbReference type="ARBA" id="ARBA00022801"/>
    </source>
</evidence>
<evidence type="ECO:0000256" key="6">
    <source>
        <dbReference type="ARBA" id="ARBA00022837"/>
    </source>
</evidence>
<keyword evidence="5" id="KW-0378">Hydrolase</keyword>
<evidence type="ECO:0000256" key="7">
    <source>
        <dbReference type="SAM" id="MobiDB-lite"/>
    </source>
</evidence>
<comment type="cofactor">
    <cofactor evidence="1">
        <name>Ca(2+)</name>
        <dbReference type="ChEBI" id="CHEBI:29108"/>
    </cofactor>
</comment>
<keyword evidence="3" id="KW-0479">Metal-binding</keyword>
<dbReference type="Proteomes" id="UP001244341">
    <property type="component" value="Chromosome 9b"/>
</dbReference>
<dbReference type="SUPFAM" id="SSF53649">
    <property type="entry name" value="Alkaline phosphatase-like"/>
    <property type="match status" value="1"/>
</dbReference>
<protein>
    <recommendedName>
        <fullName evidence="8">Sulfatase N-terminal domain-containing protein</fullName>
    </recommendedName>
</protein>
<reference evidence="9 10" key="1">
    <citation type="submission" date="2023-05" db="EMBL/GenBank/DDBJ databases">
        <title>A 100% complete, gapless, phased diploid assembly of the Scenedesmus obliquus UTEX 3031 genome.</title>
        <authorList>
            <person name="Biondi T.C."/>
            <person name="Hanschen E.R."/>
            <person name="Kwon T."/>
            <person name="Eng W."/>
            <person name="Kruse C.P.S."/>
            <person name="Koehler S.I."/>
            <person name="Kunde Y."/>
            <person name="Gleasner C.D."/>
            <person name="You Mak K.T."/>
            <person name="Polle J."/>
            <person name="Hovde B.T."/>
            <person name="Starkenburg S.R."/>
        </authorList>
    </citation>
    <scope>NUCLEOTIDE SEQUENCE [LARGE SCALE GENOMIC DNA]</scope>
    <source>
        <strain evidence="9 10">DOE0152z</strain>
    </source>
</reference>
<dbReference type="Gene3D" id="3.40.720.10">
    <property type="entry name" value="Alkaline Phosphatase, subunit A"/>
    <property type="match status" value="1"/>
</dbReference>
<evidence type="ECO:0000256" key="2">
    <source>
        <dbReference type="ARBA" id="ARBA00008779"/>
    </source>
</evidence>
<dbReference type="InterPro" id="IPR050738">
    <property type="entry name" value="Sulfatase"/>
</dbReference>
<keyword evidence="4" id="KW-0732">Signal</keyword>
<name>A0ABY8UCW8_TETOB</name>
<accession>A0ABY8UCW8</accession>
<evidence type="ECO:0000313" key="9">
    <source>
        <dbReference type="EMBL" id="WIA18227.1"/>
    </source>
</evidence>
<organism evidence="9 10">
    <name type="scientific">Tetradesmus obliquus</name>
    <name type="common">Green alga</name>
    <name type="synonym">Acutodesmus obliquus</name>
    <dbReference type="NCBI Taxonomy" id="3088"/>
    <lineage>
        <taxon>Eukaryota</taxon>
        <taxon>Viridiplantae</taxon>
        <taxon>Chlorophyta</taxon>
        <taxon>core chlorophytes</taxon>
        <taxon>Chlorophyceae</taxon>
        <taxon>CS clade</taxon>
        <taxon>Sphaeropleales</taxon>
        <taxon>Scenedesmaceae</taxon>
        <taxon>Tetradesmus</taxon>
    </lineage>
</organism>
<comment type="similarity">
    <text evidence="2">Belongs to the sulfatase family.</text>
</comment>
<evidence type="ECO:0000313" key="10">
    <source>
        <dbReference type="Proteomes" id="UP001244341"/>
    </source>
</evidence>
<proteinExistence type="inferred from homology"/>
<dbReference type="EMBL" id="CP126216">
    <property type="protein sequence ID" value="WIA18227.1"/>
    <property type="molecule type" value="Genomic_DNA"/>
</dbReference>
<dbReference type="PANTHER" id="PTHR42693:SF42">
    <property type="entry name" value="ARYLSULFATASE G"/>
    <property type="match status" value="1"/>
</dbReference>
<feature type="compositionally biased region" description="Low complexity" evidence="7">
    <location>
        <begin position="17"/>
        <end position="28"/>
    </location>
</feature>
<dbReference type="PANTHER" id="PTHR42693">
    <property type="entry name" value="ARYLSULFATASE FAMILY MEMBER"/>
    <property type="match status" value="1"/>
</dbReference>
<evidence type="ECO:0000256" key="4">
    <source>
        <dbReference type="ARBA" id="ARBA00022729"/>
    </source>
</evidence>